<evidence type="ECO:0000259" key="2">
    <source>
        <dbReference type="Pfam" id="PF02714"/>
    </source>
</evidence>
<dbReference type="Proteomes" id="UP000818029">
    <property type="component" value="Chromosome D13"/>
</dbReference>
<evidence type="ECO:0000313" key="4">
    <source>
        <dbReference type="RefSeq" id="XP_016705670.1"/>
    </source>
</evidence>
<dbReference type="RefSeq" id="XP_016705670.1">
    <property type="nucleotide sequence ID" value="XM_016850181.2"/>
</dbReference>
<reference evidence="3" key="1">
    <citation type="journal article" date="2020" name="Nat. Genet.">
        <title>Genomic diversifications of five Gossypium allopolyploid species and their impact on cotton improvement.</title>
        <authorList>
            <person name="Chen Z.J."/>
            <person name="Sreedasyam A."/>
            <person name="Ando A."/>
            <person name="Song Q."/>
            <person name="De Santiago L.M."/>
            <person name="Hulse-Kemp A.M."/>
            <person name="Ding M."/>
            <person name="Ye W."/>
            <person name="Kirkbride R.C."/>
            <person name="Jenkins J."/>
            <person name="Plott C."/>
            <person name="Lovell J."/>
            <person name="Lin Y.M."/>
            <person name="Vaughn R."/>
            <person name="Liu B."/>
            <person name="Simpson S."/>
            <person name="Scheffler B.E."/>
            <person name="Wen L."/>
            <person name="Saski C.A."/>
            <person name="Grover C.E."/>
            <person name="Hu G."/>
            <person name="Conover J.L."/>
            <person name="Carlson J.W."/>
            <person name="Shu S."/>
            <person name="Boston L.B."/>
            <person name="Williams M."/>
            <person name="Peterson D.G."/>
            <person name="McGee K."/>
            <person name="Jones D.C."/>
            <person name="Wendel J.F."/>
            <person name="Stelly D.M."/>
            <person name="Grimwood J."/>
            <person name="Schmutz J."/>
        </authorList>
    </citation>
    <scope>NUCLEOTIDE SEQUENCE [LARGE SCALE GENOMIC DNA]</scope>
    <source>
        <strain evidence="3">cv. TM-1</strain>
    </source>
</reference>
<keyword evidence="1" id="KW-0472">Membrane</keyword>
<sequence length="177" mass="20121">MLCFYLLFNSGFCASFALLFCASTAALLCLFCFVPLSEKKNARAGLLKNSQPLKKNREDFILRKTKRDAVEFLFGFASSSGIILEGIDDVEDYVSSRVACQFILLLRWHQLLREFIHRVVTGYLPSAILILFLYAVPPTMMFSAMEGNISRSQRKRSACIKVLYNMGIPYFTLKLES</sequence>
<dbReference type="STRING" id="3635.A0A1U8KT90"/>
<proteinExistence type="predicted"/>
<name>A0A1U8KT90_GOSHI</name>
<feature type="domain" description="CSC1/OSCA1-like 7TM region" evidence="2">
    <location>
        <begin position="101"/>
        <end position="163"/>
    </location>
</feature>
<feature type="transmembrane region" description="Helical" evidence="1">
    <location>
        <begin position="6"/>
        <end position="34"/>
    </location>
</feature>
<reference evidence="4" key="2">
    <citation type="submission" date="2025-08" db="UniProtKB">
        <authorList>
            <consortium name="RefSeq"/>
        </authorList>
    </citation>
    <scope>IDENTIFICATION</scope>
</reference>
<dbReference type="KEGG" id="ghi:107920450"/>
<dbReference type="PANTHER" id="PTHR13018:SF117">
    <property type="entry name" value="CSC1-LIKE PROTEIN RXW8"/>
    <property type="match status" value="1"/>
</dbReference>
<evidence type="ECO:0000256" key="1">
    <source>
        <dbReference type="SAM" id="Phobius"/>
    </source>
</evidence>
<feature type="transmembrane region" description="Helical" evidence="1">
    <location>
        <begin position="115"/>
        <end position="136"/>
    </location>
</feature>
<dbReference type="InterPro" id="IPR045122">
    <property type="entry name" value="Csc1-like"/>
</dbReference>
<evidence type="ECO:0000313" key="3">
    <source>
        <dbReference type="Proteomes" id="UP000818029"/>
    </source>
</evidence>
<gene>
    <name evidence="4" type="primary">LOC107920450</name>
</gene>
<keyword evidence="3" id="KW-1185">Reference proteome</keyword>
<keyword evidence="1" id="KW-0812">Transmembrane</keyword>
<dbReference type="GeneID" id="107920450"/>
<dbReference type="AlphaFoldDB" id="A0A1U8KT90"/>
<dbReference type="InterPro" id="IPR003864">
    <property type="entry name" value="CSC1/OSCA1-like_7TM"/>
</dbReference>
<dbReference type="Pfam" id="PF02714">
    <property type="entry name" value="RSN1_7TM"/>
    <property type="match status" value="1"/>
</dbReference>
<dbReference type="GO" id="GO:0005886">
    <property type="term" value="C:plasma membrane"/>
    <property type="evidence" value="ECO:0007669"/>
    <property type="project" value="TreeGrafter"/>
</dbReference>
<protein>
    <submittedName>
        <fullName evidence="4">Uncharacterized protein isoform X1</fullName>
    </submittedName>
</protein>
<dbReference type="PANTHER" id="PTHR13018">
    <property type="entry name" value="PROBABLE MEMBRANE PROTEIN DUF221-RELATED"/>
    <property type="match status" value="1"/>
</dbReference>
<dbReference type="GO" id="GO:0005227">
    <property type="term" value="F:calcium-activated cation channel activity"/>
    <property type="evidence" value="ECO:0007669"/>
    <property type="project" value="InterPro"/>
</dbReference>
<dbReference type="PaxDb" id="3635-A0A1U8KT90"/>
<keyword evidence="1" id="KW-1133">Transmembrane helix</keyword>
<accession>A0A1U8KT90</accession>
<organism evidence="3 4">
    <name type="scientific">Gossypium hirsutum</name>
    <name type="common">Upland cotton</name>
    <name type="synonym">Gossypium mexicanum</name>
    <dbReference type="NCBI Taxonomy" id="3635"/>
    <lineage>
        <taxon>Eukaryota</taxon>
        <taxon>Viridiplantae</taxon>
        <taxon>Streptophyta</taxon>
        <taxon>Embryophyta</taxon>
        <taxon>Tracheophyta</taxon>
        <taxon>Spermatophyta</taxon>
        <taxon>Magnoliopsida</taxon>
        <taxon>eudicotyledons</taxon>
        <taxon>Gunneridae</taxon>
        <taxon>Pentapetalae</taxon>
        <taxon>rosids</taxon>
        <taxon>malvids</taxon>
        <taxon>Malvales</taxon>
        <taxon>Malvaceae</taxon>
        <taxon>Malvoideae</taxon>
        <taxon>Gossypium</taxon>
    </lineage>
</organism>